<sequence length="1543" mass="168931">MHLREKYKLLKGKVEGQFRRTSSISDVGGSTVSNPSTLSSSLPNEASQVGHAAELALDSLPEPTGNGSHTAPAVGSSHYANLPSQASENIESDMAPRSAWTSLKGLTQAISQLAGGFGPLKVLMEDILRSVEAHESSMSANREYVNLRSRLEVIFEDLRGYYSGDEPPAMTTSMQNLCRAIEGELEAISRGHSGDAVSLYFSAKSRQDEVIECYRRIHGHFERFRLNASINVWRILEKQTVITTSMQKTFNKQALEALLNKLMPSTSAYYNSAEAAMLNRRDCTPNTRTEVLRDLGRWISSNTDSKIFWLNGMAGTGKTTIANTLCATLDQSLSLGASFFCSHQLPECRNVKLIIPTLAHQLARYSSPFSAFLVKALDIDPEVHTRALRIQFEHMIVGPLREVARTMPEALVIVMDALDECDDKNGVGQLLELIVEHSPELPVKFFVSSRPEPQIRKRMTRIDSRMILHDLDHQIVREDIKTYLEVELKPASPSDSDLVSLTDRAGVLFIYAATVVRYIGARGFSLNPKKRLAAVLDTSSGASNRTRDMDALYQMILASALDDPELEVWDRELVKLVLDTVICAQEPLSASDLSKLLKLDSTERIHDAIESLWSVLHITRDDVITTLHASFPDYILDLSRSKTYGCHALVHHGFLALRCFDRIKTNSTQFNICQLESSFIPDESVVNLESRVAEAIPLDLWYACKYWISHLLLAETSSERAQALHIFLSEHILLWMEIMNLKNQIGLGARLMERANKFCIDKSLPQNTSELARDAWRFVSTFAGNPVSISTPHIYVSMLASWPRDSPLGGYYIPRTRGLIRVEGSRMSRRQPLLLSVFTMNVGVTCFTLSPDGAYIISGAWDNSIRVWDARTGHAIGRPLKGHADWINSVAFSPNGAYIASGSSDTTVRLWDARTGRMISSPLRGHADSVRSVAFSPSGARVVSGSADATIRIWDVKAKHLIGSPLVGHTSSINSVVFSSDGRLMASASDDKTIIIWDAETGLMMGSPLKGHSHQVLSVDFSPNGMHIVSSSRDMNLRLWDSRTGQTIGGPLKGHTAAVNSATFSPDGTLLISSSDDNTLRLWDPQTGQVIGSPLKCHSRRVYSSLFSADGARIISASADKTIRVWDAQTKPPPTSSLDGHDDRVLAVAFSTDGTRIVSSSKDKTIRIWDAVTGQAVGSPLRGHTGSVNSVAFLPNGTHIASGSEDATIRIWDVLTGLMIGCPLKGHRAAINSVSVSSDGTHIASGSYDGEVRLWDAQVGQPVGSPLNGHSESVTSVVFSPDGLLVASGSWDKSVRLWDIRTGQLIGAPLSGHSGSVNSIVFSPDGACVLSGSSDRTVRMWNTRTKNMVFQSLEFLAYPIASVCFSLDGSYFISGSNDGTIHFWDTQSGRPIGGPIYGHTSTVNSVMLSSDGTRIVSGSEDTTLRLWAISGGLQSFSYSENCSTSIVKAHTPGLPREPSVTLGSTKTYTDMNLRGHPTASWILDDDQWVRGRQSQLLIWIPHDLRDTLVRPHNLHVISSEGSTRLDFSDAKIGDSWVKCYSQS</sequence>
<feature type="repeat" description="WD" evidence="3">
    <location>
        <begin position="1267"/>
        <end position="1308"/>
    </location>
</feature>
<evidence type="ECO:0000256" key="4">
    <source>
        <dbReference type="SAM" id="MobiDB-lite"/>
    </source>
</evidence>
<feature type="repeat" description="WD" evidence="3">
    <location>
        <begin position="1095"/>
        <end position="1136"/>
    </location>
</feature>
<dbReference type="SUPFAM" id="SSF50998">
    <property type="entry name" value="Quinoprotein alcohol dehydrogenase-like"/>
    <property type="match status" value="2"/>
</dbReference>
<dbReference type="InterPro" id="IPR001680">
    <property type="entry name" value="WD40_rpt"/>
</dbReference>
<feature type="repeat" description="WD" evidence="3">
    <location>
        <begin position="1310"/>
        <end position="1351"/>
    </location>
</feature>
<dbReference type="Pfam" id="PF24883">
    <property type="entry name" value="NPHP3_N"/>
    <property type="match status" value="1"/>
</dbReference>
<proteinExistence type="predicted"/>
<protein>
    <recommendedName>
        <fullName evidence="5">Nephrocystin 3-like N-terminal domain-containing protein</fullName>
    </recommendedName>
</protein>
<dbReference type="PROSITE" id="PS50294">
    <property type="entry name" value="WD_REPEATS_REGION"/>
    <property type="match status" value="14"/>
</dbReference>
<dbReference type="PRINTS" id="PR00320">
    <property type="entry name" value="GPROTEINBRPT"/>
</dbReference>
<feature type="repeat" description="WD" evidence="3">
    <location>
        <begin position="1052"/>
        <end position="1093"/>
    </location>
</feature>
<dbReference type="CDD" id="cd00200">
    <property type="entry name" value="WD40"/>
    <property type="match status" value="2"/>
</dbReference>
<feature type="repeat" description="WD" evidence="3">
    <location>
        <begin position="1360"/>
        <end position="1394"/>
    </location>
</feature>
<evidence type="ECO:0000313" key="7">
    <source>
        <dbReference type="Proteomes" id="UP000663888"/>
    </source>
</evidence>
<keyword evidence="1 3" id="KW-0853">WD repeat</keyword>
<dbReference type="Proteomes" id="UP000663888">
    <property type="component" value="Unassembled WGS sequence"/>
</dbReference>
<evidence type="ECO:0000313" key="6">
    <source>
        <dbReference type="EMBL" id="CAE6498798.1"/>
    </source>
</evidence>
<feature type="repeat" description="WD" evidence="3">
    <location>
        <begin position="1009"/>
        <end position="1050"/>
    </location>
</feature>
<dbReference type="GO" id="GO:0030621">
    <property type="term" value="F:U4 snRNA binding"/>
    <property type="evidence" value="ECO:0007669"/>
    <property type="project" value="TreeGrafter"/>
</dbReference>
<evidence type="ECO:0000256" key="2">
    <source>
        <dbReference type="ARBA" id="ARBA00022737"/>
    </source>
</evidence>
<dbReference type="PANTHER" id="PTHR19846:SF0">
    <property type="entry name" value="PRE-MRNA PROCESSING FACTOR 4"/>
    <property type="match status" value="1"/>
</dbReference>
<dbReference type="PROSITE" id="PS50082">
    <property type="entry name" value="WD_REPEATS_2"/>
    <property type="match status" value="14"/>
</dbReference>
<feature type="repeat" description="WD" evidence="3">
    <location>
        <begin position="966"/>
        <end position="1007"/>
    </location>
</feature>
<accession>A0A8H3CTU6</accession>
<name>A0A8H3CTU6_9AGAM</name>
<feature type="repeat" description="WD" evidence="3">
    <location>
        <begin position="1138"/>
        <end position="1179"/>
    </location>
</feature>
<feature type="repeat" description="WD" evidence="3">
    <location>
        <begin position="923"/>
        <end position="964"/>
    </location>
</feature>
<gene>
    <name evidence="6" type="ORF">RDB_LOCUS150199</name>
</gene>
<organism evidence="6 7">
    <name type="scientific">Rhizoctonia solani</name>
    <dbReference type="NCBI Taxonomy" id="456999"/>
    <lineage>
        <taxon>Eukaryota</taxon>
        <taxon>Fungi</taxon>
        <taxon>Dikarya</taxon>
        <taxon>Basidiomycota</taxon>
        <taxon>Agaricomycotina</taxon>
        <taxon>Agaricomycetes</taxon>
        <taxon>Cantharellales</taxon>
        <taxon>Ceratobasidiaceae</taxon>
        <taxon>Rhizoctonia</taxon>
    </lineage>
</organism>
<dbReference type="GO" id="GO:0000398">
    <property type="term" value="P:mRNA splicing, via spliceosome"/>
    <property type="evidence" value="ECO:0007669"/>
    <property type="project" value="TreeGrafter"/>
</dbReference>
<dbReference type="Pfam" id="PF00400">
    <property type="entry name" value="WD40"/>
    <property type="match status" value="14"/>
</dbReference>
<dbReference type="Gene3D" id="3.40.50.300">
    <property type="entry name" value="P-loop containing nucleotide triphosphate hydrolases"/>
    <property type="match status" value="1"/>
</dbReference>
<keyword evidence="2" id="KW-0677">Repeat</keyword>
<dbReference type="InterPro" id="IPR015943">
    <property type="entry name" value="WD40/YVTN_repeat-like_dom_sf"/>
</dbReference>
<feature type="repeat" description="WD" evidence="3">
    <location>
        <begin position="1181"/>
        <end position="1214"/>
    </location>
</feature>
<feature type="repeat" description="WD" evidence="3">
    <location>
        <begin position="1224"/>
        <end position="1265"/>
    </location>
</feature>
<evidence type="ECO:0000256" key="3">
    <source>
        <dbReference type="PROSITE-ProRule" id="PRU00221"/>
    </source>
</evidence>
<feature type="repeat" description="WD" evidence="3">
    <location>
        <begin position="880"/>
        <end position="921"/>
    </location>
</feature>
<dbReference type="SUPFAM" id="SSF52540">
    <property type="entry name" value="P-loop containing nucleoside triphosphate hydrolases"/>
    <property type="match status" value="1"/>
</dbReference>
<reference evidence="6" key="1">
    <citation type="submission" date="2021-01" db="EMBL/GenBank/DDBJ databases">
        <authorList>
            <person name="Kaushik A."/>
        </authorList>
    </citation>
    <scope>NUCLEOTIDE SEQUENCE</scope>
    <source>
        <strain evidence="6">AG4-R118</strain>
    </source>
</reference>
<feature type="repeat" description="WD" evidence="3">
    <location>
        <begin position="844"/>
        <end position="878"/>
    </location>
</feature>
<dbReference type="GO" id="GO:0046540">
    <property type="term" value="C:U4/U6 x U5 tri-snRNP complex"/>
    <property type="evidence" value="ECO:0007669"/>
    <property type="project" value="TreeGrafter"/>
</dbReference>
<feature type="region of interest" description="Disordered" evidence="4">
    <location>
        <begin position="21"/>
        <end position="80"/>
    </location>
</feature>
<evidence type="ECO:0000259" key="5">
    <source>
        <dbReference type="Pfam" id="PF24883"/>
    </source>
</evidence>
<dbReference type="InterPro" id="IPR019775">
    <property type="entry name" value="WD40_repeat_CS"/>
</dbReference>
<feature type="domain" description="Nephrocystin 3-like N-terminal" evidence="5">
    <location>
        <begin position="296"/>
        <end position="450"/>
    </location>
</feature>
<dbReference type="PANTHER" id="PTHR19846">
    <property type="entry name" value="WD40 REPEAT PROTEIN"/>
    <property type="match status" value="1"/>
</dbReference>
<feature type="repeat" description="WD" evidence="3">
    <location>
        <begin position="1396"/>
        <end position="1437"/>
    </location>
</feature>
<evidence type="ECO:0000256" key="1">
    <source>
        <dbReference type="ARBA" id="ARBA00022574"/>
    </source>
</evidence>
<dbReference type="InterPro" id="IPR020472">
    <property type="entry name" value="WD40_PAC1"/>
</dbReference>
<dbReference type="InterPro" id="IPR027417">
    <property type="entry name" value="P-loop_NTPase"/>
</dbReference>
<dbReference type="Gene3D" id="2.130.10.10">
    <property type="entry name" value="YVTN repeat-like/Quinoprotein amine dehydrogenase"/>
    <property type="match status" value="6"/>
</dbReference>
<dbReference type="PROSITE" id="PS00678">
    <property type="entry name" value="WD_REPEATS_1"/>
    <property type="match status" value="9"/>
</dbReference>
<dbReference type="InterPro" id="IPR056884">
    <property type="entry name" value="NPHP3-like_N"/>
</dbReference>
<feature type="compositionally biased region" description="Low complexity" evidence="4">
    <location>
        <begin position="30"/>
        <end position="44"/>
    </location>
</feature>
<dbReference type="EMBL" id="CAJMWX010001606">
    <property type="protein sequence ID" value="CAE6498798.1"/>
    <property type="molecule type" value="Genomic_DNA"/>
</dbReference>
<dbReference type="GO" id="GO:0017070">
    <property type="term" value="F:U6 snRNA binding"/>
    <property type="evidence" value="ECO:0007669"/>
    <property type="project" value="TreeGrafter"/>
</dbReference>
<comment type="caution">
    <text evidence="6">The sequence shown here is derived from an EMBL/GenBank/DDBJ whole genome shotgun (WGS) entry which is preliminary data.</text>
</comment>
<dbReference type="InterPro" id="IPR011047">
    <property type="entry name" value="Quinoprotein_ADH-like_sf"/>
</dbReference>
<dbReference type="SMART" id="SM00320">
    <property type="entry name" value="WD40"/>
    <property type="match status" value="14"/>
</dbReference>